<dbReference type="Gramene" id="Pp3c7_3960V3.1">
    <property type="protein sequence ID" value="Pp3c7_3960V3.1"/>
    <property type="gene ID" value="Pp3c7_3960"/>
</dbReference>
<dbReference type="SMART" id="SM00992">
    <property type="entry name" value="YccV-like"/>
    <property type="match status" value="1"/>
</dbReference>
<dbReference type="PaxDb" id="3218-PP1S136_9V6.1"/>
<sequence>MGSSSVQLGLASGGTSSSAMGIRPLALTTAAHSGIPTCAQTIQESLSYRRILGRLANLEGLRRVELSGGSSVACRRGGDGLRNLVILKRGAIVCRARKRDASLERSNRANEELLMFFFQLDLTTRLQRALNQDMYEAAQGLREKIAEVEQEMARQRKAKTGSDSSKNEVQDTGIAILQLKAELQRLIAEEDYAAAGAIRNKLTALEAESLAAQVQALSYQQRSFQFRLGQKVRHRVIGYRGVVCGMDPVCCESDQWAETAGVDELPRGRNQPFYQVLVDVREEPSVMVTYVAEDNLVAPEEPDFEQFDHPYVYFLFYGMDGAGDFIACKQLREKYDAPRHELPYDENEGD</sequence>
<dbReference type="AlphaFoldDB" id="A0A2K1KAA6"/>
<reference evidence="3 5" key="2">
    <citation type="journal article" date="2018" name="Plant J.">
        <title>The Physcomitrella patens chromosome-scale assembly reveals moss genome structure and evolution.</title>
        <authorList>
            <person name="Lang D."/>
            <person name="Ullrich K.K."/>
            <person name="Murat F."/>
            <person name="Fuchs J."/>
            <person name="Jenkins J."/>
            <person name="Haas F.B."/>
            <person name="Piednoel M."/>
            <person name="Gundlach H."/>
            <person name="Van Bel M."/>
            <person name="Meyberg R."/>
            <person name="Vives C."/>
            <person name="Morata J."/>
            <person name="Symeonidi A."/>
            <person name="Hiss M."/>
            <person name="Muchero W."/>
            <person name="Kamisugi Y."/>
            <person name="Saleh O."/>
            <person name="Blanc G."/>
            <person name="Decker E.L."/>
            <person name="van Gessel N."/>
            <person name="Grimwood J."/>
            <person name="Hayes R.D."/>
            <person name="Graham S.W."/>
            <person name="Gunter L.E."/>
            <person name="McDaniel S.F."/>
            <person name="Hoernstein S.N.W."/>
            <person name="Larsson A."/>
            <person name="Li F.W."/>
            <person name="Perroud P.F."/>
            <person name="Phillips J."/>
            <person name="Ranjan P."/>
            <person name="Rokshar D.S."/>
            <person name="Rothfels C.J."/>
            <person name="Schneider L."/>
            <person name="Shu S."/>
            <person name="Stevenson D.W."/>
            <person name="Thummler F."/>
            <person name="Tillich M."/>
            <person name="Villarreal Aguilar J.C."/>
            <person name="Widiez T."/>
            <person name="Wong G.K."/>
            <person name="Wymore A."/>
            <person name="Zhang Y."/>
            <person name="Zimmer A.D."/>
            <person name="Quatrano R.S."/>
            <person name="Mayer K.F.X."/>
            <person name="Goodstein D."/>
            <person name="Casacuberta J.M."/>
            <person name="Vandepoele K."/>
            <person name="Reski R."/>
            <person name="Cuming A.C."/>
            <person name="Tuskan G.A."/>
            <person name="Maumus F."/>
            <person name="Salse J."/>
            <person name="Schmutz J."/>
            <person name="Rensing S.A."/>
        </authorList>
    </citation>
    <scope>NUCLEOTIDE SEQUENCE [LARGE SCALE GENOMIC DNA]</scope>
    <source>
        <strain evidence="4 5">cv. Gransden 2004</strain>
    </source>
</reference>
<dbReference type="OrthoDB" id="28868at2759"/>
<dbReference type="EMBL" id="ABEU02000007">
    <property type="protein sequence ID" value="PNR50699.1"/>
    <property type="molecule type" value="Genomic_DNA"/>
</dbReference>
<dbReference type="EnsemblPlants" id="Pp3c7_3960V3.2">
    <property type="protein sequence ID" value="Pp3c7_3960V3.2"/>
    <property type="gene ID" value="Pp3c7_3960"/>
</dbReference>
<evidence type="ECO:0000313" key="5">
    <source>
        <dbReference type="Proteomes" id="UP000006727"/>
    </source>
</evidence>
<feature type="coiled-coil region" evidence="1">
    <location>
        <begin position="131"/>
        <end position="158"/>
    </location>
</feature>
<dbReference type="EnsemblPlants" id="Pp3c7_3960V3.1">
    <property type="protein sequence ID" value="Pp3c7_3960V3.1"/>
    <property type="gene ID" value="Pp3c7_3960"/>
</dbReference>
<dbReference type="STRING" id="3218.A0A2K1KAA6"/>
<evidence type="ECO:0000256" key="1">
    <source>
        <dbReference type="SAM" id="Coils"/>
    </source>
</evidence>
<dbReference type="PANTHER" id="PTHR48439:SF1">
    <property type="entry name" value="HEMIMETHYLATED DNA-BINDING DOMAIN-CONTAINING PROTEIN"/>
    <property type="match status" value="1"/>
</dbReference>
<dbReference type="SUPFAM" id="SSF141255">
    <property type="entry name" value="YccV-like"/>
    <property type="match status" value="1"/>
</dbReference>
<name>A0A2K1KAA6_PHYPA</name>
<proteinExistence type="predicted"/>
<dbReference type="Gene3D" id="2.30.30.390">
    <property type="entry name" value="Hemimethylated DNA-binding domain"/>
    <property type="match status" value="1"/>
</dbReference>
<dbReference type="Proteomes" id="UP000006727">
    <property type="component" value="Chromosome 7"/>
</dbReference>
<evidence type="ECO:0000259" key="2">
    <source>
        <dbReference type="SMART" id="SM00992"/>
    </source>
</evidence>
<reference evidence="4" key="3">
    <citation type="submission" date="2020-12" db="UniProtKB">
        <authorList>
            <consortium name="EnsemblPlants"/>
        </authorList>
    </citation>
    <scope>IDENTIFICATION</scope>
</reference>
<evidence type="ECO:0000313" key="4">
    <source>
        <dbReference type="EnsemblPlants" id="Pp3c7_3960V3.1"/>
    </source>
</evidence>
<dbReference type="PANTHER" id="PTHR48439">
    <property type="entry name" value="HEMIMETHYLATED DNA-BINDING DOMAIN-CONTAINING PROTEIN"/>
    <property type="match status" value="1"/>
</dbReference>
<protein>
    <recommendedName>
        <fullName evidence="2">Hemimethylated DNA-binding domain-containing protein</fullName>
    </recommendedName>
</protein>
<reference evidence="3 5" key="1">
    <citation type="journal article" date="2008" name="Science">
        <title>The Physcomitrella genome reveals evolutionary insights into the conquest of land by plants.</title>
        <authorList>
            <person name="Rensing S."/>
            <person name="Lang D."/>
            <person name="Zimmer A."/>
            <person name="Terry A."/>
            <person name="Salamov A."/>
            <person name="Shapiro H."/>
            <person name="Nishiyama T."/>
            <person name="Perroud P.-F."/>
            <person name="Lindquist E."/>
            <person name="Kamisugi Y."/>
            <person name="Tanahashi T."/>
            <person name="Sakakibara K."/>
            <person name="Fujita T."/>
            <person name="Oishi K."/>
            <person name="Shin-I T."/>
            <person name="Kuroki Y."/>
            <person name="Toyoda A."/>
            <person name="Suzuki Y."/>
            <person name="Hashimoto A."/>
            <person name="Yamaguchi K."/>
            <person name="Sugano A."/>
            <person name="Kohara Y."/>
            <person name="Fujiyama A."/>
            <person name="Anterola A."/>
            <person name="Aoki S."/>
            <person name="Ashton N."/>
            <person name="Barbazuk W.B."/>
            <person name="Barker E."/>
            <person name="Bennetzen J."/>
            <person name="Bezanilla M."/>
            <person name="Blankenship R."/>
            <person name="Cho S.H."/>
            <person name="Dutcher S."/>
            <person name="Estelle M."/>
            <person name="Fawcett J.A."/>
            <person name="Gundlach H."/>
            <person name="Hanada K."/>
            <person name="Heyl A."/>
            <person name="Hicks K.A."/>
            <person name="Hugh J."/>
            <person name="Lohr M."/>
            <person name="Mayer K."/>
            <person name="Melkozernov A."/>
            <person name="Murata T."/>
            <person name="Nelson D."/>
            <person name="Pils B."/>
            <person name="Prigge M."/>
            <person name="Reiss B."/>
            <person name="Renner T."/>
            <person name="Rombauts S."/>
            <person name="Rushton P."/>
            <person name="Sanderfoot A."/>
            <person name="Schween G."/>
            <person name="Shiu S.-H."/>
            <person name="Stueber K."/>
            <person name="Theodoulou F.L."/>
            <person name="Tu H."/>
            <person name="Van de Peer Y."/>
            <person name="Verrier P.J."/>
            <person name="Waters E."/>
            <person name="Wood A."/>
            <person name="Yang L."/>
            <person name="Cove D."/>
            <person name="Cuming A."/>
            <person name="Hasebe M."/>
            <person name="Lucas S."/>
            <person name="Mishler D.B."/>
            <person name="Reski R."/>
            <person name="Grigoriev I."/>
            <person name="Quatrano R.S."/>
            <person name="Boore J.L."/>
        </authorList>
    </citation>
    <scope>NUCLEOTIDE SEQUENCE [LARGE SCALE GENOMIC DNA]</scope>
    <source>
        <strain evidence="4 5">cv. Gransden 2004</strain>
    </source>
</reference>
<evidence type="ECO:0000313" key="3">
    <source>
        <dbReference type="EMBL" id="PNR50699.1"/>
    </source>
</evidence>
<keyword evidence="5" id="KW-1185">Reference proteome</keyword>
<dbReference type="InterPro" id="IPR011722">
    <property type="entry name" value="Hemimethylated_DNA-bd_dom"/>
</dbReference>
<organism evidence="3">
    <name type="scientific">Physcomitrium patens</name>
    <name type="common">Spreading-leaved earth moss</name>
    <name type="synonym">Physcomitrella patens</name>
    <dbReference type="NCBI Taxonomy" id="3218"/>
    <lineage>
        <taxon>Eukaryota</taxon>
        <taxon>Viridiplantae</taxon>
        <taxon>Streptophyta</taxon>
        <taxon>Embryophyta</taxon>
        <taxon>Bryophyta</taxon>
        <taxon>Bryophytina</taxon>
        <taxon>Bryopsida</taxon>
        <taxon>Funariidae</taxon>
        <taxon>Funariales</taxon>
        <taxon>Funariaceae</taxon>
        <taxon>Physcomitrium</taxon>
    </lineage>
</organism>
<dbReference type="GeneID" id="112284199"/>
<feature type="domain" description="Hemimethylated DNA-binding" evidence="2">
    <location>
        <begin position="223"/>
        <end position="327"/>
    </location>
</feature>
<dbReference type="NCBIfam" id="TIGR02097">
    <property type="entry name" value="yccV"/>
    <property type="match status" value="1"/>
</dbReference>
<dbReference type="InterPro" id="IPR036623">
    <property type="entry name" value="Hemimethylated_DNA-bd_sf"/>
</dbReference>
<dbReference type="Pfam" id="PF08755">
    <property type="entry name" value="YccV-like"/>
    <property type="match status" value="1"/>
</dbReference>
<dbReference type="OMA" id="DMGRFDH"/>
<dbReference type="GO" id="GO:0003677">
    <property type="term" value="F:DNA binding"/>
    <property type="evidence" value="ECO:0007669"/>
    <property type="project" value="InterPro"/>
</dbReference>
<dbReference type="RefSeq" id="XP_024379542.1">
    <property type="nucleotide sequence ID" value="XM_024523774.2"/>
</dbReference>
<keyword evidence="1" id="KW-0175">Coiled coil</keyword>
<dbReference type="Gramene" id="Pp3c7_3960V3.2">
    <property type="protein sequence ID" value="Pp3c7_3960V3.2"/>
    <property type="gene ID" value="Pp3c7_3960"/>
</dbReference>
<accession>A0A2K1KAA6</accession>
<gene>
    <name evidence="4" type="primary">LOC112284199</name>
    <name evidence="3" type="ORF">PHYPA_009885</name>
</gene>
<dbReference type="InterPro" id="IPR053189">
    <property type="entry name" value="Clp_protease_adapter_ClpF"/>
</dbReference>